<keyword evidence="4" id="KW-1185">Reference proteome</keyword>
<dbReference type="GO" id="GO:0097009">
    <property type="term" value="P:energy homeostasis"/>
    <property type="evidence" value="ECO:0007669"/>
    <property type="project" value="Ensembl"/>
</dbReference>
<proteinExistence type="predicted"/>
<dbReference type="AlphaFoldDB" id="A0A670J7L0"/>
<dbReference type="GO" id="GO:0045987">
    <property type="term" value="P:positive regulation of smooth muscle contraction"/>
    <property type="evidence" value="ECO:0007669"/>
    <property type="project" value="TreeGrafter"/>
</dbReference>
<name>A0A670J7L0_PODMU</name>
<dbReference type="PANTHER" id="PTHR15390">
    <property type="entry name" value="NEUROMEDIN-U"/>
    <property type="match status" value="1"/>
</dbReference>
<evidence type="ECO:0000256" key="2">
    <source>
        <dbReference type="SAM" id="Phobius"/>
    </source>
</evidence>
<protein>
    <submittedName>
        <fullName evidence="3">Neuromedin U</fullName>
    </submittedName>
</protein>
<dbReference type="GO" id="GO:2000821">
    <property type="term" value="P:regulation of grooming behavior"/>
    <property type="evidence" value="ECO:0007669"/>
    <property type="project" value="Ensembl"/>
</dbReference>
<evidence type="ECO:0000313" key="3">
    <source>
        <dbReference type="Ensembl" id="ENSPMRP00000019629.1"/>
    </source>
</evidence>
<feature type="transmembrane region" description="Helical" evidence="2">
    <location>
        <begin position="38"/>
        <end position="56"/>
    </location>
</feature>
<organism evidence="3 4">
    <name type="scientific">Podarcis muralis</name>
    <name type="common">Wall lizard</name>
    <name type="synonym">Lacerta muralis</name>
    <dbReference type="NCBI Taxonomy" id="64176"/>
    <lineage>
        <taxon>Eukaryota</taxon>
        <taxon>Metazoa</taxon>
        <taxon>Chordata</taxon>
        <taxon>Craniata</taxon>
        <taxon>Vertebrata</taxon>
        <taxon>Euteleostomi</taxon>
        <taxon>Lepidosauria</taxon>
        <taxon>Squamata</taxon>
        <taxon>Bifurcata</taxon>
        <taxon>Unidentata</taxon>
        <taxon>Episquamata</taxon>
        <taxon>Laterata</taxon>
        <taxon>Lacertibaenia</taxon>
        <taxon>Lacertidae</taxon>
        <taxon>Podarcis</taxon>
    </lineage>
</organism>
<accession>A0A670J7L0</accession>
<feature type="region of interest" description="Disordered" evidence="1">
    <location>
        <begin position="1"/>
        <end position="35"/>
    </location>
</feature>
<evidence type="ECO:0000256" key="1">
    <source>
        <dbReference type="SAM" id="MobiDB-lite"/>
    </source>
</evidence>
<dbReference type="GO" id="GO:0001659">
    <property type="term" value="P:temperature homeostasis"/>
    <property type="evidence" value="ECO:0007669"/>
    <property type="project" value="Ensembl"/>
</dbReference>
<evidence type="ECO:0000313" key="4">
    <source>
        <dbReference type="Proteomes" id="UP000472272"/>
    </source>
</evidence>
<dbReference type="PANTHER" id="PTHR15390:SF0">
    <property type="entry name" value="NEUROMEDIN-U"/>
    <property type="match status" value="1"/>
</dbReference>
<dbReference type="GO" id="GO:0007218">
    <property type="term" value="P:neuropeptide signaling pathway"/>
    <property type="evidence" value="ECO:0007669"/>
    <property type="project" value="Ensembl"/>
</dbReference>
<dbReference type="InterPro" id="IPR042384">
    <property type="entry name" value="NMU"/>
</dbReference>
<reference evidence="3" key="3">
    <citation type="submission" date="2025-09" db="UniProtKB">
        <authorList>
            <consortium name="Ensembl"/>
        </authorList>
    </citation>
    <scope>IDENTIFICATION</scope>
</reference>
<keyword evidence="2" id="KW-0472">Membrane</keyword>
<dbReference type="GO" id="GO:0031839">
    <property type="term" value="F:type 1 neuromedin U receptor binding"/>
    <property type="evidence" value="ECO:0007669"/>
    <property type="project" value="Ensembl"/>
</dbReference>
<dbReference type="GO" id="GO:0043195">
    <property type="term" value="C:terminal bouton"/>
    <property type="evidence" value="ECO:0007669"/>
    <property type="project" value="TreeGrafter"/>
</dbReference>
<dbReference type="GO" id="GO:0050806">
    <property type="term" value="P:positive regulation of synaptic transmission"/>
    <property type="evidence" value="ECO:0007669"/>
    <property type="project" value="TreeGrafter"/>
</dbReference>
<reference evidence="3 4" key="1">
    <citation type="journal article" date="2019" name="Proc. Natl. Acad. Sci. U.S.A.">
        <title>Regulatory changes in pterin and carotenoid genes underlie balanced color polymorphisms in the wall lizard.</title>
        <authorList>
            <person name="Andrade P."/>
            <person name="Pinho C."/>
            <person name="Perez I de Lanuza G."/>
            <person name="Afonso S."/>
            <person name="Brejcha J."/>
            <person name="Rubin C.J."/>
            <person name="Wallerman O."/>
            <person name="Pereira P."/>
            <person name="Sabatino S.J."/>
            <person name="Bellati A."/>
            <person name="Pellitteri-Rosa D."/>
            <person name="Bosakova Z."/>
            <person name="Bunikis I."/>
            <person name="Carretero M.A."/>
            <person name="Feiner N."/>
            <person name="Marsik P."/>
            <person name="Pauperio F."/>
            <person name="Salvi D."/>
            <person name="Soler L."/>
            <person name="While G.M."/>
            <person name="Uller T."/>
            <person name="Font E."/>
            <person name="Andersson L."/>
            <person name="Carneiro M."/>
        </authorList>
    </citation>
    <scope>NUCLEOTIDE SEQUENCE</scope>
</reference>
<dbReference type="GO" id="GO:0060259">
    <property type="term" value="P:regulation of feeding behavior"/>
    <property type="evidence" value="ECO:0007669"/>
    <property type="project" value="Ensembl"/>
</dbReference>
<dbReference type="Ensembl" id="ENSPMRT00000020853.1">
    <property type="protein sequence ID" value="ENSPMRP00000019629.1"/>
    <property type="gene ID" value="ENSPMRG00000012814.1"/>
</dbReference>
<dbReference type="GeneTree" id="ENSGT00510000048726"/>
<dbReference type="GO" id="GO:0031840">
    <property type="term" value="F:type 2 neuromedin U receptor binding"/>
    <property type="evidence" value="ECO:0007669"/>
    <property type="project" value="Ensembl"/>
</dbReference>
<keyword evidence="2" id="KW-1133">Transmembrane helix</keyword>
<sequence length="231" mass="26182">MQRGSACWRRQEQPAPPAADGGSSSTCRRSNPRKLRSGPGTAWALLLFLLAFGASACKGAPMAPHVLQGEPDLQLSNEIDDVCSTYLVRDTPSQSSNTLEELCYMILELLHKAQESDEKDNTKRFLFHYSKTHDTGNSDILSSVLHPLLQLVPQLHERRLKRYKADVCNDPFFFLKHAVCYSVSLYRLSRLTDTVFVLSLKHGIMFPLQKSYVYVAICHFRKLHKLEKSNN</sequence>
<gene>
    <name evidence="3" type="primary">NMU</name>
</gene>
<keyword evidence="2" id="KW-0812">Transmembrane</keyword>
<reference evidence="3" key="2">
    <citation type="submission" date="2025-08" db="UniProtKB">
        <authorList>
            <consortium name="Ensembl"/>
        </authorList>
    </citation>
    <scope>IDENTIFICATION</scope>
</reference>
<dbReference type="Proteomes" id="UP000472272">
    <property type="component" value="Chromosome 9"/>
</dbReference>